<dbReference type="SUPFAM" id="SSF46689">
    <property type="entry name" value="Homeodomain-like"/>
    <property type="match status" value="1"/>
</dbReference>
<dbReference type="PROSITE" id="PS00676">
    <property type="entry name" value="SIGMA54_INTERACT_2"/>
    <property type="match status" value="1"/>
</dbReference>
<organism evidence="7 8">
    <name type="scientific">Colwellia psychrerythraea (strain 34H / ATCC BAA-681)</name>
    <name type="common">Vibrio psychroerythus</name>
    <dbReference type="NCBI Taxonomy" id="167879"/>
    <lineage>
        <taxon>Bacteria</taxon>
        <taxon>Pseudomonadati</taxon>
        <taxon>Pseudomonadota</taxon>
        <taxon>Gammaproteobacteria</taxon>
        <taxon>Alteromonadales</taxon>
        <taxon>Colwelliaceae</taxon>
        <taxon>Colwellia</taxon>
    </lineage>
</organism>
<dbReference type="InterPro" id="IPR029016">
    <property type="entry name" value="GAF-like_dom_sf"/>
</dbReference>
<dbReference type="Proteomes" id="UP000000547">
    <property type="component" value="Chromosome"/>
</dbReference>
<dbReference type="Gene3D" id="1.10.8.60">
    <property type="match status" value="1"/>
</dbReference>
<dbReference type="CDD" id="cd00009">
    <property type="entry name" value="AAA"/>
    <property type="match status" value="1"/>
</dbReference>
<dbReference type="InterPro" id="IPR009057">
    <property type="entry name" value="Homeodomain-like_sf"/>
</dbReference>
<dbReference type="RefSeq" id="WP_011043836.1">
    <property type="nucleotide sequence ID" value="NC_003910.7"/>
</dbReference>
<evidence type="ECO:0000256" key="5">
    <source>
        <dbReference type="ARBA" id="ARBA00023163"/>
    </source>
</evidence>
<dbReference type="InterPro" id="IPR025662">
    <property type="entry name" value="Sigma_54_int_dom_ATP-bd_1"/>
</dbReference>
<dbReference type="EMBL" id="CP000083">
    <property type="protein sequence ID" value="AAZ27626.1"/>
    <property type="molecule type" value="Genomic_DNA"/>
</dbReference>
<dbReference type="GO" id="GO:0043565">
    <property type="term" value="F:sequence-specific DNA binding"/>
    <property type="evidence" value="ECO:0007669"/>
    <property type="project" value="InterPro"/>
</dbReference>
<evidence type="ECO:0000256" key="2">
    <source>
        <dbReference type="ARBA" id="ARBA00022840"/>
    </source>
</evidence>
<dbReference type="GO" id="GO:0005524">
    <property type="term" value="F:ATP binding"/>
    <property type="evidence" value="ECO:0007669"/>
    <property type="project" value="UniProtKB-KW"/>
</dbReference>
<dbReference type="Gene3D" id="1.10.10.60">
    <property type="entry name" value="Homeodomain-like"/>
    <property type="match status" value="1"/>
</dbReference>
<dbReference type="InterPro" id="IPR027417">
    <property type="entry name" value="P-loop_NTPase"/>
</dbReference>
<dbReference type="Pfam" id="PF00158">
    <property type="entry name" value="Sigma54_activat"/>
    <property type="match status" value="1"/>
</dbReference>
<keyword evidence="2" id="KW-0067">ATP-binding</keyword>
<keyword evidence="1" id="KW-0547">Nucleotide-binding</keyword>
<reference evidence="7" key="1">
    <citation type="journal article" date="2005" name="Proc. Natl. Acad. Sci. U.S.A.">
        <title>The psychrophilic lifestyle as revealed by the genome sequence of Colwellia psychrerythraea 34H through genomic and proteomic analyses.</title>
        <authorList>
            <person name="Methe B.A."/>
            <person name="Nelson K.E."/>
            <person name="Deming J.W."/>
            <person name="Momen B."/>
            <person name="Melamud E."/>
            <person name="Zhang X."/>
            <person name="Moult J."/>
            <person name="Madupu R."/>
            <person name="Nelson W.C."/>
            <person name="Dodson R.J."/>
            <person name="Brinkac L.M."/>
            <person name="Daugherty S.C."/>
            <person name="Durkin A.S."/>
            <person name="DeBoy R.T."/>
            <person name="Kolonay J.F."/>
            <person name="Sullivan S.A."/>
            <person name="Zhou L."/>
            <person name="Davidsen T.M."/>
            <person name="Wu M."/>
            <person name="Huston A.L."/>
            <person name="Lewis M."/>
            <person name="Weaver B."/>
            <person name="Weidman J.F."/>
            <person name="Khouri H."/>
            <person name="Utterback T.R."/>
            <person name="Feldblyum T.V."/>
            <person name="Fraser C.M."/>
        </authorList>
    </citation>
    <scope>NUCLEOTIDE SEQUENCE [LARGE SCALE GENOMIC DNA]</scope>
    <source>
        <strain evidence="7">34H</strain>
    </source>
</reference>
<dbReference type="KEGG" id="cps:CPS_3048"/>
<name>Q47ZM3_COLP3</name>
<dbReference type="InterPro" id="IPR058031">
    <property type="entry name" value="AAA_lid_NorR"/>
</dbReference>
<dbReference type="HOGENOM" id="CLU_000445_8_12_6"/>
<feature type="domain" description="Sigma-54 factor interaction" evidence="6">
    <location>
        <begin position="339"/>
        <end position="564"/>
    </location>
</feature>
<sequence>MRTSIIDEHLSNVYRSIESNELDSEKNLVTSSWKRCIQTFKLDPLGRHGSRVLTQSELQNHTSPMEEFIITAREGMENLYSQVEALDYVVLLCDKNAVTVDFIGNNRLTKDLRNAGLYLGADWNERHAGTCAVGTIINELVPLTIHQQDHFDIVNTTLTCSASPILDHNGQLLAVLDVSALSSPKEKTSQHLLLKLVQMHAGLIEAANFLNYYSNSTILKFDINISALNTYCPNLIALDSNNVVIAANQNARTIIARELGINDIRSQLLTGFDITSLFQLGAGLNNSSAQIIIKSKNTGIAFYCNFQPPRIKIRNTVLNQTSSIKQDNTKPIAAEIDKIAGSDPVMQKVKLLLNKFSPTDINMLIQGETGTGKEVLANAIHLCSNRRKGPFIAVNCAALPDSLIESELFGYKAGSFTGASSKGKTGLILAADKGTLFLDEIGDMPATLQTRLLRVLAEKVVTPVGSDQAIAVDFRLISATHQDISPQIDSEQSTFRADLYHRLNGATINLPALRDRQDLHYLVSCLVSSESKIGLSKEAMQILAEYSWPGNIRELKNVISYASTLCDDNTITPEHLPEYVFDCTPFIFNENEGTHIQHAEILPEQGQKILDTLRHNNWNATETAKQLAIGRATLYRKMKKYSIVSPNNSDVDSTDNTI</sequence>
<dbReference type="InterPro" id="IPR025944">
    <property type="entry name" value="Sigma_54_int_dom_CS"/>
</dbReference>
<dbReference type="SMART" id="SM00382">
    <property type="entry name" value="AAA"/>
    <property type="match status" value="1"/>
</dbReference>
<proteinExistence type="predicted"/>
<dbReference type="InterPro" id="IPR003593">
    <property type="entry name" value="AAA+_ATPase"/>
</dbReference>
<keyword evidence="3" id="KW-0805">Transcription regulation</keyword>
<dbReference type="InterPro" id="IPR025943">
    <property type="entry name" value="Sigma_54_int_dom_ATP-bd_2"/>
</dbReference>
<evidence type="ECO:0000256" key="4">
    <source>
        <dbReference type="ARBA" id="ARBA00023125"/>
    </source>
</evidence>
<protein>
    <submittedName>
        <fullName evidence="7">Acetoin catabolism regulatory protein</fullName>
    </submittedName>
</protein>
<dbReference type="PANTHER" id="PTHR32071:SF77">
    <property type="entry name" value="TRANSCRIPTIONAL REGULATORY PROTEIN"/>
    <property type="match status" value="1"/>
</dbReference>
<dbReference type="AlphaFoldDB" id="Q47ZM3"/>
<evidence type="ECO:0000313" key="7">
    <source>
        <dbReference type="EMBL" id="AAZ27626.1"/>
    </source>
</evidence>
<evidence type="ECO:0000313" key="8">
    <source>
        <dbReference type="Proteomes" id="UP000000547"/>
    </source>
</evidence>
<dbReference type="SUPFAM" id="SSF55781">
    <property type="entry name" value="GAF domain-like"/>
    <property type="match status" value="1"/>
</dbReference>
<dbReference type="Pfam" id="PF25601">
    <property type="entry name" value="AAA_lid_14"/>
    <property type="match status" value="1"/>
</dbReference>
<dbReference type="PRINTS" id="PR01590">
    <property type="entry name" value="HTHFIS"/>
</dbReference>
<dbReference type="PROSITE" id="PS00688">
    <property type="entry name" value="SIGMA54_INTERACT_3"/>
    <property type="match status" value="1"/>
</dbReference>
<dbReference type="PANTHER" id="PTHR32071">
    <property type="entry name" value="TRANSCRIPTIONAL REGULATORY PROTEIN"/>
    <property type="match status" value="1"/>
</dbReference>
<dbReference type="PROSITE" id="PS00675">
    <property type="entry name" value="SIGMA54_INTERACT_1"/>
    <property type="match status" value="1"/>
</dbReference>
<dbReference type="Pfam" id="PF02954">
    <property type="entry name" value="HTH_8"/>
    <property type="match status" value="1"/>
</dbReference>
<evidence type="ECO:0000256" key="1">
    <source>
        <dbReference type="ARBA" id="ARBA00022741"/>
    </source>
</evidence>
<keyword evidence="5" id="KW-0804">Transcription</keyword>
<dbReference type="InterPro" id="IPR002197">
    <property type="entry name" value="HTH_Fis"/>
</dbReference>
<dbReference type="STRING" id="167879.CPS_3048"/>
<gene>
    <name evidence="7" type="primary">acoR</name>
    <name evidence="7" type="ordered locus">CPS_3048</name>
</gene>
<evidence type="ECO:0000259" key="6">
    <source>
        <dbReference type="PROSITE" id="PS50045"/>
    </source>
</evidence>
<keyword evidence="4" id="KW-0238">DNA-binding</keyword>
<evidence type="ECO:0000256" key="3">
    <source>
        <dbReference type="ARBA" id="ARBA00023015"/>
    </source>
</evidence>
<dbReference type="GO" id="GO:0006355">
    <property type="term" value="P:regulation of DNA-templated transcription"/>
    <property type="evidence" value="ECO:0007669"/>
    <property type="project" value="InterPro"/>
</dbReference>
<dbReference type="Gene3D" id="3.40.50.300">
    <property type="entry name" value="P-loop containing nucleotide triphosphate hydrolases"/>
    <property type="match status" value="1"/>
</dbReference>
<dbReference type="Gene3D" id="3.30.450.40">
    <property type="match status" value="1"/>
</dbReference>
<dbReference type="InterPro" id="IPR002078">
    <property type="entry name" value="Sigma_54_int"/>
</dbReference>
<dbReference type="SUPFAM" id="SSF52540">
    <property type="entry name" value="P-loop containing nucleoside triphosphate hydrolases"/>
    <property type="match status" value="1"/>
</dbReference>
<dbReference type="PROSITE" id="PS50045">
    <property type="entry name" value="SIGMA54_INTERACT_4"/>
    <property type="match status" value="1"/>
</dbReference>
<accession>Q47ZM3</accession>
<dbReference type="FunFam" id="3.40.50.300:FF:000006">
    <property type="entry name" value="DNA-binding transcriptional regulator NtrC"/>
    <property type="match status" value="1"/>
</dbReference>